<organism evidence="1 2">
    <name type="scientific">Acorus calamus</name>
    <name type="common">Sweet flag</name>
    <dbReference type="NCBI Taxonomy" id="4465"/>
    <lineage>
        <taxon>Eukaryota</taxon>
        <taxon>Viridiplantae</taxon>
        <taxon>Streptophyta</taxon>
        <taxon>Embryophyta</taxon>
        <taxon>Tracheophyta</taxon>
        <taxon>Spermatophyta</taxon>
        <taxon>Magnoliopsida</taxon>
        <taxon>Liliopsida</taxon>
        <taxon>Acoraceae</taxon>
        <taxon>Acorus</taxon>
    </lineage>
</organism>
<evidence type="ECO:0000313" key="1">
    <source>
        <dbReference type="EMBL" id="KAK1317657.1"/>
    </source>
</evidence>
<name>A0AAV9EWA0_ACOCL</name>
<keyword evidence="2" id="KW-1185">Reference proteome</keyword>
<accession>A0AAV9EWA0</accession>
<evidence type="ECO:0000313" key="2">
    <source>
        <dbReference type="Proteomes" id="UP001180020"/>
    </source>
</evidence>
<reference evidence="1" key="2">
    <citation type="submission" date="2023-06" db="EMBL/GenBank/DDBJ databases">
        <authorList>
            <person name="Ma L."/>
            <person name="Liu K.-W."/>
            <person name="Li Z."/>
            <person name="Hsiao Y.-Y."/>
            <person name="Qi Y."/>
            <person name="Fu T."/>
            <person name="Tang G."/>
            <person name="Zhang D."/>
            <person name="Sun W.-H."/>
            <person name="Liu D.-K."/>
            <person name="Li Y."/>
            <person name="Chen G.-Z."/>
            <person name="Liu X.-D."/>
            <person name="Liao X.-Y."/>
            <person name="Jiang Y.-T."/>
            <person name="Yu X."/>
            <person name="Hao Y."/>
            <person name="Huang J."/>
            <person name="Zhao X.-W."/>
            <person name="Ke S."/>
            <person name="Chen Y.-Y."/>
            <person name="Wu W.-L."/>
            <person name="Hsu J.-L."/>
            <person name="Lin Y.-F."/>
            <person name="Huang M.-D."/>
            <person name="Li C.-Y."/>
            <person name="Huang L."/>
            <person name="Wang Z.-W."/>
            <person name="Zhao X."/>
            <person name="Zhong W.-Y."/>
            <person name="Peng D.-H."/>
            <person name="Ahmad S."/>
            <person name="Lan S."/>
            <person name="Zhang J.-S."/>
            <person name="Tsai W.-C."/>
            <person name="Van De Peer Y."/>
            <person name="Liu Z.-J."/>
        </authorList>
    </citation>
    <scope>NUCLEOTIDE SEQUENCE</scope>
    <source>
        <strain evidence="1">CP</strain>
        <tissue evidence="1">Leaves</tissue>
    </source>
</reference>
<dbReference type="EMBL" id="JAUJYO010000005">
    <property type="protein sequence ID" value="KAK1317657.1"/>
    <property type="molecule type" value="Genomic_DNA"/>
</dbReference>
<protein>
    <submittedName>
        <fullName evidence="1">Uncharacterized protein</fullName>
    </submittedName>
</protein>
<dbReference type="Proteomes" id="UP001180020">
    <property type="component" value="Unassembled WGS sequence"/>
</dbReference>
<gene>
    <name evidence="1" type="ORF">QJS10_CPA05g00448</name>
</gene>
<sequence>MKTPHLTSGETKLACDAAQRTVGEKLREVYDASVASLLGCQMAGKGSTPSDTRSTMERRRGTTISVGEDPIRRVMFLGPWSHT</sequence>
<comment type="caution">
    <text evidence="1">The sequence shown here is derived from an EMBL/GenBank/DDBJ whole genome shotgun (WGS) entry which is preliminary data.</text>
</comment>
<proteinExistence type="predicted"/>
<dbReference type="AlphaFoldDB" id="A0AAV9EWA0"/>
<reference evidence="1" key="1">
    <citation type="journal article" date="2023" name="Nat. Commun.">
        <title>Diploid and tetraploid genomes of Acorus and the evolution of monocots.</title>
        <authorList>
            <person name="Ma L."/>
            <person name="Liu K.W."/>
            <person name="Li Z."/>
            <person name="Hsiao Y.Y."/>
            <person name="Qi Y."/>
            <person name="Fu T."/>
            <person name="Tang G.D."/>
            <person name="Zhang D."/>
            <person name="Sun W.H."/>
            <person name="Liu D.K."/>
            <person name="Li Y."/>
            <person name="Chen G.Z."/>
            <person name="Liu X.D."/>
            <person name="Liao X.Y."/>
            <person name="Jiang Y.T."/>
            <person name="Yu X."/>
            <person name="Hao Y."/>
            <person name="Huang J."/>
            <person name="Zhao X.W."/>
            <person name="Ke S."/>
            <person name="Chen Y.Y."/>
            <person name="Wu W.L."/>
            <person name="Hsu J.L."/>
            <person name="Lin Y.F."/>
            <person name="Huang M.D."/>
            <person name="Li C.Y."/>
            <person name="Huang L."/>
            <person name="Wang Z.W."/>
            <person name="Zhao X."/>
            <person name="Zhong W.Y."/>
            <person name="Peng D.H."/>
            <person name="Ahmad S."/>
            <person name="Lan S."/>
            <person name="Zhang J.S."/>
            <person name="Tsai W.C."/>
            <person name="Van de Peer Y."/>
            <person name="Liu Z.J."/>
        </authorList>
    </citation>
    <scope>NUCLEOTIDE SEQUENCE</scope>
    <source>
        <strain evidence="1">CP</strain>
    </source>
</reference>